<evidence type="ECO:0000313" key="3">
    <source>
        <dbReference type="Proteomes" id="UP000281391"/>
    </source>
</evidence>
<proteinExistence type="predicted"/>
<dbReference type="EMBL" id="LR134117">
    <property type="protein sequence ID" value="VDZ59441.1"/>
    <property type="molecule type" value="Genomic_DNA"/>
</dbReference>
<dbReference type="KEGG" id="sof:NCTC11214_03076"/>
<accession>A0A3S4DME2</accession>
<feature type="chain" id="PRO_5041087941" evidence="1">
    <location>
        <begin position="22"/>
        <end position="131"/>
    </location>
</feature>
<evidence type="ECO:0000313" key="2">
    <source>
        <dbReference type="EMBL" id="VDZ59441.1"/>
    </source>
</evidence>
<protein>
    <submittedName>
        <fullName evidence="2">Uncharacterized protein</fullName>
    </submittedName>
</protein>
<feature type="signal peptide" evidence="1">
    <location>
        <begin position="1"/>
        <end position="21"/>
    </location>
</feature>
<dbReference type="Proteomes" id="UP000281391">
    <property type="component" value="Chromosome"/>
</dbReference>
<keyword evidence="1" id="KW-0732">Signal</keyword>
<organism evidence="2 3">
    <name type="scientific">Serratia odorifera</name>
    <dbReference type="NCBI Taxonomy" id="618"/>
    <lineage>
        <taxon>Bacteria</taxon>
        <taxon>Pseudomonadati</taxon>
        <taxon>Pseudomonadota</taxon>
        <taxon>Gammaproteobacteria</taxon>
        <taxon>Enterobacterales</taxon>
        <taxon>Yersiniaceae</taxon>
        <taxon>Serratia</taxon>
    </lineage>
</organism>
<evidence type="ECO:0000256" key="1">
    <source>
        <dbReference type="SAM" id="SignalP"/>
    </source>
</evidence>
<sequence length="131" mass="14727">MKIAMVSLSLSLFMLANPVFSAERCEPFNKPVNAENTPAYQRLIQKSLTEKIALKSIDITQVQGDKDWLVIYAATEVADPGAFFFKNNQFVDVWGGQPDLSEKEQVIKWTRGLHVPDSLAQCFFDTVAIDE</sequence>
<reference evidence="2 3" key="1">
    <citation type="submission" date="2018-12" db="EMBL/GenBank/DDBJ databases">
        <authorList>
            <consortium name="Pathogen Informatics"/>
        </authorList>
    </citation>
    <scope>NUCLEOTIDE SEQUENCE [LARGE SCALE GENOMIC DNA]</scope>
    <source>
        <strain evidence="2 3">NCTC11214</strain>
    </source>
</reference>
<dbReference type="RefSeq" id="WP_004959792.1">
    <property type="nucleotide sequence ID" value="NZ_JAEKCK010000008.1"/>
</dbReference>
<gene>
    <name evidence="2" type="ORF">NCTC11214_03076</name>
</gene>
<name>A0A3S4DME2_SEROD</name>
<dbReference type="AlphaFoldDB" id="A0A3S4DME2"/>